<dbReference type="EMBL" id="CP019699">
    <property type="protein sequence ID" value="AQS55646.1"/>
    <property type="molecule type" value="Genomic_DNA"/>
</dbReference>
<dbReference type="STRING" id="1471761.B0W44_07470"/>
<sequence length="147" mass="16273">MATIQYMFVIVTITLFMFFVVTQAVNITAQHQLKSAVNRAVKAAAHAYSDDVLALEGNVDFDEAEARQKFDQYLEDNIRGIDMWDVETFQVVEGGTFPRSVSDGRLTHMFENPGIWAVVKADIPKFGGGMTTLYTSAIAEVAVTVDD</sequence>
<evidence type="ECO:0000313" key="1">
    <source>
        <dbReference type="EMBL" id="AQS55646.1"/>
    </source>
</evidence>
<reference evidence="1" key="2">
    <citation type="submission" date="2017-02" db="EMBL/GenBank/DDBJ databases">
        <authorList>
            <person name="Peterson S.W."/>
        </authorList>
    </citation>
    <scope>NUCLEOTIDE SEQUENCE</scope>
    <source>
        <strain evidence="1">SG-1</strain>
    </source>
</reference>
<evidence type="ECO:0000313" key="3">
    <source>
        <dbReference type="Proteomes" id="UP000188603"/>
    </source>
</evidence>
<accession>A0A1U9K6K6</accession>
<dbReference type="KEGG" id="ntr:B0W44_07470"/>
<gene>
    <name evidence="1" type="ORF">B0W44_07470</name>
    <name evidence="2" type="ORF">B0W44_15845</name>
</gene>
<protein>
    <submittedName>
        <fullName evidence="1">Uncharacterized protein</fullName>
    </submittedName>
</protein>
<keyword evidence="3" id="KW-1185">Reference proteome</keyword>
<name>A0A1U9K6K6_9BACL</name>
<dbReference type="EMBL" id="CP019699">
    <property type="protein sequence ID" value="AQS57001.1"/>
    <property type="molecule type" value="Genomic_DNA"/>
</dbReference>
<dbReference type="AlphaFoldDB" id="A0A1U9K6K6"/>
<proteinExistence type="predicted"/>
<dbReference type="Proteomes" id="UP000188603">
    <property type="component" value="Chromosome"/>
</dbReference>
<organism evidence="1 3">
    <name type="scientific">Novibacillus thermophilus</name>
    <dbReference type="NCBI Taxonomy" id="1471761"/>
    <lineage>
        <taxon>Bacteria</taxon>
        <taxon>Bacillati</taxon>
        <taxon>Bacillota</taxon>
        <taxon>Bacilli</taxon>
        <taxon>Bacillales</taxon>
        <taxon>Thermoactinomycetaceae</taxon>
        <taxon>Novibacillus</taxon>
    </lineage>
</organism>
<evidence type="ECO:0000313" key="2">
    <source>
        <dbReference type="EMBL" id="AQS57001.1"/>
    </source>
</evidence>
<dbReference type="KEGG" id="ntr:B0W44_15845"/>
<reference evidence="1 3" key="1">
    <citation type="journal article" date="2015" name="Int. J. Syst. Evol. Microbiol.">
        <title>Novibacillus thermophilus gen. nov., sp. nov., a Gram-staining-negative and moderately thermophilic member of the family Thermoactinomycetaceae.</title>
        <authorList>
            <person name="Yang G."/>
            <person name="Chen J."/>
            <person name="Zhou S."/>
        </authorList>
    </citation>
    <scope>NUCLEOTIDE SEQUENCE [LARGE SCALE GENOMIC DNA]</scope>
    <source>
        <strain evidence="1 3">SG-1</strain>
    </source>
</reference>